<dbReference type="Proteomes" id="UP001497453">
    <property type="component" value="Chromosome 11"/>
</dbReference>
<evidence type="ECO:0000256" key="1">
    <source>
        <dbReference type="SAM" id="MobiDB-lite"/>
    </source>
</evidence>
<reference evidence="3" key="1">
    <citation type="submission" date="2024-04" db="EMBL/GenBank/DDBJ databases">
        <authorList>
            <person name="Shaw F."/>
            <person name="Minotto A."/>
        </authorList>
    </citation>
    <scope>NUCLEOTIDE SEQUENCE [LARGE SCALE GENOMIC DNA]</scope>
</reference>
<keyword evidence="3" id="KW-1185">Reference proteome</keyword>
<sequence length="646" mass="72210">MVHVHSGGSMLTLYISLDAVAGPSNMNLAIAAHDFGDSSSQLAASNVPFPPCAVRIMEEGWKDYLPLTLILTEFSRGQQYASRRAETTQLRNGILINRDLAAMETSERWMGMTDFIDAADRMPHLIRMHYCPKEGRHVLASAWMAHYHNIIAHPDFRSIHGLLIQYDMDICRRAVAHQHFNPGTWQANIYDAIKSDYLLYRQERFDSQGYPWRSANNGTPSTAPAPPPPPALARLPPLLTQPFPRSALPHCFPTSSQKVTANSRRMAHMSAMHTTPGVAIQPLASSLTSARSAAPKITLPSDAGRSDSIRRIITPLRWNVWRDELQAAGCLAEFSDIPIGIHDGFRISVSAPIMATYTPPNHQSSQSNPEALKLHIHTELSARRYSGPFHPSRLESLIGPFRTSPMGIIPKSNPGTYHIIQDFSFPRNHPSIFSVNDDIDASEFQCEWGTFVECVLLIADAPEGTQASVNDVQNAYRNIPIHPDDQPYLVIFFLGLVILDHCAAFGSCSAPGIFGRLADAIVRIFKRYGVQAIIKWVDDFVFWRYPTRRLRDGSFEYPYDESLIFSVAAKLGWPWSPSKHTPFASSFTYNGFTWNIPSRTVELPETKKLKYLERLAPWITGATFTLKDCEKLVGTLNHCCLAVPEG</sequence>
<evidence type="ECO:0000313" key="3">
    <source>
        <dbReference type="Proteomes" id="UP001497453"/>
    </source>
</evidence>
<gene>
    <name evidence="2" type="ORF">GFSPODELE1_LOCUS2438</name>
</gene>
<evidence type="ECO:0008006" key="4">
    <source>
        <dbReference type="Google" id="ProtNLM"/>
    </source>
</evidence>
<proteinExistence type="predicted"/>
<dbReference type="InterPro" id="IPR052055">
    <property type="entry name" value="Hepadnavirus_pol/RT"/>
</dbReference>
<name>A0ABP1CWV9_9APHY</name>
<organism evidence="2 3">
    <name type="scientific">Somion occarium</name>
    <dbReference type="NCBI Taxonomy" id="3059160"/>
    <lineage>
        <taxon>Eukaryota</taxon>
        <taxon>Fungi</taxon>
        <taxon>Dikarya</taxon>
        <taxon>Basidiomycota</taxon>
        <taxon>Agaricomycotina</taxon>
        <taxon>Agaricomycetes</taxon>
        <taxon>Polyporales</taxon>
        <taxon>Cerrenaceae</taxon>
        <taxon>Somion</taxon>
    </lineage>
</organism>
<dbReference type="SUPFAM" id="SSF56672">
    <property type="entry name" value="DNA/RNA polymerases"/>
    <property type="match status" value="1"/>
</dbReference>
<evidence type="ECO:0000313" key="2">
    <source>
        <dbReference type="EMBL" id="CAL1698979.1"/>
    </source>
</evidence>
<dbReference type="PANTHER" id="PTHR33050:SF7">
    <property type="entry name" value="RIBONUCLEASE H"/>
    <property type="match status" value="1"/>
</dbReference>
<dbReference type="EMBL" id="OZ037954">
    <property type="protein sequence ID" value="CAL1698979.1"/>
    <property type="molecule type" value="Genomic_DNA"/>
</dbReference>
<dbReference type="PANTHER" id="PTHR33050">
    <property type="entry name" value="REVERSE TRANSCRIPTASE DOMAIN-CONTAINING PROTEIN"/>
    <property type="match status" value="1"/>
</dbReference>
<accession>A0ABP1CWV9</accession>
<feature type="region of interest" description="Disordered" evidence="1">
    <location>
        <begin position="210"/>
        <end position="234"/>
    </location>
</feature>
<dbReference type="InterPro" id="IPR043502">
    <property type="entry name" value="DNA/RNA_pol_sf"/>
</dbReference>
<protein>
    <recommendedName>
        <fullName evidence="4">Reverse transcriptase domain-containing protein</fullName>
    </recommendedName>
</protein>